<dbReference type="InterPro" id="IPR013384">
    <property type="entry name" value="Flagell_FlgL"/>
</dbReference>
<keyword evidence="7" id="KW-0282">Flagellum</keyword>
<dbReference type="InterPro" id="IPR001029">
    <property type="entry name" value="Flagellin_N"/>
</dbReference>
<sequence length="433" mass="46262">MRISTIQAFNNGVQGLQRNYANVTRTQEQISTGNRILTPADDPVASVRLLQLEQQQNVLSQYGSNLTAAKNSLTQEEVTLNSVNTILQRVRELTVQAGNGALSQTDRRSIAAELGTREEELLGLMNTRNARGEYLFAGLQGKTQPFVRQADGTYSYQGDEGQRKLQVASSLELPISDNGKKTFENVINAGRLSLNDSSVPPAPLPTGPVSGLLVDDEVSFASFPANGFQLDFDAVDPMNYTLRPVTTPGIPGAPPAPDTPAVLGTAISGRLKQGEDTLVHYQGVAFYVNGTPAAGASFTITGPDASPATPPPNKVGILSTIASLRNALENATDSPAGSRETRDAVALALTNLDHGMATVDGVRGEIGARLNVVESTQIDNEDVSLVNKAVQTDLRELDYPEALSRLTFQSIVLEAAQQSYVKISGLNLFDKLR</sequence>
<comment type="subcellular location">
    <subcellularLocation>
        <location evidence="1">Bacterial flagellum</location>
    </subcellularLocation>
    <subcellularLocation>
        <location evidence="2">Secreted</location>
    </subcellularLocation>
</comment>
<dbReference type="PANTHER" id="PTHR42792:SF1">
    <property type="entry name" value="FLAGELLAR HOOK-ASSOCIATED PROTEIN 3"/>
    <property type="match status" value="1"/>
</dbReference>
<feature type="domain" description="Flagellin N-terminal" evidence="6">
    <location>
        <begin position="3"/>
        <end position="139"/>
    </location>
</feature>
<accession>A0ABY5H793</accession>
<evidence type="ECO:0000256" key="3">
    <source>
        <dbReference type="ARBA" id="ARBA00005709"/>
    </source>
</evidence>
<protein>
    <submittedName>
        <fullName evidence="7">Flagellar hook-associated protein FlgL</fullName>
    </submittedName>
</protein>
<keyword evidence="7" id="KW-0969">Cilium</keyword>
<dbReference type="SUPFAM" id="SSF64518">
    <property type="entry name" value="Phase 1 flagellin"/>
    <property type="match status" value="1"/>
</dbReference>
<keyword evidence="8" id="KW-1185">Reference proteome</keyword>
<keyword evidence="7" id="KW-0966">Cell projection</keyword>
<dbReference type="InterPro" id="IPR001492">
    <property type="entry name" value="Flagellin"/>
</dbReference>
<dbReference type="RefSeq" id="WP_255837868.1">
    <property type="nucleotide sequence ID" value="NZ_CP073346.1"/>
</dbReference>
<evidence type="ECO:0000256" key="2">
    <source>
        <dbReference type="ARBA" id="ARBA00004613"/>
    </source>
</evidence>
<dbReference type="EMBL" id="CP073346">
    <property type="protein sequence ID" value="UTW07294.1"/>
    <property type="molecule type" value="Genomic_DNA"/>
</dbReference>
<dbReference type="NCBIfam" id="TIGR02550">
    <property type="entry name" value="flagell_flgL"/>
    <property type="match status" value="1"/>
</dbReference>
<keyword evidence="5" id="KW-0975">Bacterial flagellum</keyword>
<dbReference type="Gene3D" id="1.20.1330.10">
    <property type="entry name" value="f41 fragment of flagellin, N-terminal domain"/>
    <property type="match status" value="2"/>
</dbReference>
<evidence type="ECO:0000313" key="8">
    <source>
        <dbReference type="Proteomes" id="UP001059672"/>
    </source>
</evidence>
<evidence type="ECO:0000313" key="7">
    <source>
        <dbReference type="EMBL" id="UTW07294.1"/>
    </source>
</evidence>
<evidence type="ECO:0000256" key="1">
    <source>
        <dbReference type="ARBA" id="ARBA00004365"/>
    </source>
</evidence>
<comment type="similarity">
    <text evidence="3">Belongs to the bacterial flagellin family.</text>
</comment>
<evidence type="ECO:0000256" key="4">
    <source>
        <dbReference type="ARBA" id="ARBA00022525"/>
    </source>
</evidence>
<name>A0ABY5H793_9PSED</name>
<organism evidence="7 8">
    <name type="scientific">Pseudomonas benzenivorans</name>
    <dbReference type="NCBI Taxonomy" id="556533"/>
    <lineage>
        <taxon>Bacteria</taxon>
        <taxon>Pseudomonadati</taxon>
        <taxon>Pseudomonadota</taxon>
        <taxon>Gammaproteobacteria</taxon>
        <taxon>Pseudomonadales</taxon>
        <taxon>Pseudomonadaceae</taxon>
        <taxon>Pseudomonas</taxon>
    </lineage>
</organism>
<gene>
    <name evidence="7" type="primary">flgL</name>
    <name evidence="7" type="ORF">KDW96_19350</name>
</gene>
<reference evidence="7" key="1">
    <citation type="submission" date="2021-04" db="EMBL/GenBank/DDBJ databases">
        <title>Oceanospirillales bacteria with DddD are important DMSP degraders in coastal seawater.</title>
        <authorList>
            <person name="Liu J."/>
        </authorList>
    </citation>
    <scope>NUCLEOTIDE SEQUENCE</scope>
    <source>
        <strain evidence="7">D13-4</strain>
    </source>
</reference>
<evidence type="ECO:0000256" key="5">
    <source>
        <dbReference type="ARBA" id="ARBA00023143"/>
    </source>
</evidence>
<evidence type="ECO:0000259" key="6">
    <source>
        <dbReference type="Pfam" id="PF00669"/>
    </source>
</evidence>
<proteinExistence type="inferred from homology"/>
<dbReference type="Proteomes" id="UP001059672">
    <property type="component" value="Chromosome"/>
</dbReference>
<dbReference type="PANTHER" id="PTHR42792">
    <property type="entry name" value="FLAGELLIN"/>
    <property type="match status" value="1"/>
</dbReference>
<keyword evidence="4" id="KW-0964">Secreted</keyword>
<dbReference type="Pfam" id="PF00669">
    <property type="entry name" value="Flagellin_N"/>
    <property type="match status" value="1"/>
</dbReference>